<dbReference type="PANTHER" id="PTHR33050:SF7">
    <property type="entry name" value="RIBONUCLEASE H"/>
    <property type="match status" value="1"/>
</dbReference>
<dbReference type="EMBL" id="JOJR01000181">
    <property type="protein sequence ID" value="RCN42727.1"/>
    <property type="molecule type" value="Genomic_DNA"/>
</dbReference>
<dbReference type="InterPro" id="IPR043502">
    <property type="entry name" value="DNA/RNA_pol_sf"/>
</dbReference>
<dbReference type="Gene3D" id="3.30.70.270">
    <property type="match status" value="1"/>
</dbReference>
<keyword evidence="3" id="KW-1185">Reference proteome</keyword>
<gene>
    <name evidence="2" type="ORF">ANCCAN_11274</name>
</gene>
<reference evidence="2 3" key="1">
    <citation type="submission" date="2014-10" db="EMBL/GenBank/DDBJ databases">
        <title>Draft genome of the hookworm Ancylostoma caninum.</title>
        <authorList>
            <person name="Mitreva M."/>
        </authorList>
    </citation>
    <scope>NUCLEOTIDE SEQUENCE [LARGE SCALE GENOMIC DNA]</scope>
    <source>
        <strain evidence="2 3">Baltimore</strain>
    </source>
</reference>
<dbReference type="InterPro" id="IPR000477">
    <property type="entry name" value="RT_dom"/>
</dbReference>
<dbReference type="InterPro" id="IPR052055">
    <property type="entry name" value="Hepadnavirus_pol/RT"/>
</dbReference>
<proteinExistence type="predicted"/>
<evidence type="ECO:0000313" key="2">
    <source>
        <dbReference type="EMBL" id="RCN42727.1"/>
    </source>
</evidence>
<dbReference type="STRING" id="29170.A0A368GIM4"/>
<sequence>MKPSLRVLSAEELPLGQAFTAQLEVLVDEGVLEKARSDTPVWISSMFSIPKKDGSVRSIINLKPLNRFLKVLHFKMEGLHLVPDVVSVGDYCAKVDITDAYFVVNIKDGFRSFLAFRWGTDTCQFTCLPFGLATAPYIHSKHMRVVAEKLRSSGISLISSLGDWTFFLRANLGGYYAKRASIQAPQSILLVRVAHRRQC</sequence>
<dbReference type="Pfam" id="PF00078">
    <property type="entry name" value="RVT_1"/>
    <property type="match status" value="1"/>
</dbReference>
<evidence type="ECO:0000259" key="1">
    <source>
        <dbReference type="Pfam" id="PF00078"/>
    </source>
</evidence>
<dbReference type="AlphaFoldDB" id="A0A368GIM4"/>
<comment type="caution">
    <text evidence="2">The sequence shown here is derived from an EMBL/GenBank/DDBJ whole genome shotgun (WGS) entry which is preliminary data.</text>
</comment>
<accession>A0A368GIM4</accession>
<dbReference type="PANTHER" id="PTHR33050">
    <property type="entry name" value="REVERSE TRANSCRIPTASE DOMAIN-CONTAINING PROTEIN"/>
    <property type="match status" value="1"/>
</dbReference>
<dbReference type="Gene3D" id="3.10.10.10">
    <property type="entry name" value="HIV Type 1 Reverse Transcriptase, subunit A, domain 1"/>
    <property type="match status" value="1"/>
</dbReference>
<dbReference type="OrthoDB" id="5829234at2759"/>
<dbReference type="SUPFAM" id="SSF56672">
    <property type="entry name" value="DNA/RNA polymerases"/>
    <property type="match status" value="1"/>
</dbReference>
<protein>
    <recommendedName>
        <fullName evidence="1">Reverse transcriptase domain-containing protein</fullName>
    </recommendedName>
</protein>
<dbReference type="InterPro" id="IPR043128">
    <property type="entry name" value="Rev_trsase/Diguanyl_cyclase"/>
</dbReference>
<evidence type="ECO:0000313" key="3">
    <source>
        <dbReference type="Proteomes" id="UP000252519"/>
    </source>
</evidence>
<organism evidence="2 3">
    <name type="scientific">Ancylostoma caninum</name>
    <name type="common">Dog hookworm</name>
    <dbReference type="NCBI Taxonomy" id="29170"/>
    <lineage>
        <taxon>Eukaryota</taxon>
        <taxon>Metazoa</taxon>
        <taxon>Ecdysozoa</taxon>
        <taxon>Nematoda</taxon>
        <taxon>Chromadorea</taxon>
        <taxon>Rhabditida</taxon>
        <taxon>Rhabditina</taxon>
        <taxon>Rhabditomorpha</taxon>
        <taxon>Strongyloidea</taxon>
        <taxon>Ancylostomatidae</taxon>
        <taxon>Ancylostomatinae</taxon>
        <taxon>Ancylostoma</taxon>
    </lineage>
</organism>
<name>A0A368GIM4_ANCCA</name>
<dbReference type="Proteomes" id="UP000252519">
    <property type="component" value="Unassembled WGS sequence"/>
</dbReference>
<feature type="domain" description="Reverse transcriptase" evidence="1">
    <location>
        <begin position="49"/>
        <end position="153"/>
    </location>
</feature>